<evidence type="ECO:0008006" key="10">
    <source>
        <dbReference type="Google" id="ProtNLM"/>
    </source>
</evidence>
<name>A0AA89BWG4_PINIB</name>
<dbReference type="Gene3D" id="2.70.170.10">
    <property type="entry name" value="Neurotransmitter-gated ion-channel ligand-binding domain"/>
    <property type="match status" value="1"/>
</dbReference>
<dbReference type="GO" id="GO:0004888">
    <property type="term" value="F:transmembrane signaling receptor activity"/>
    <property type="evidence" value="ECO:0007669"/>
    <property type="project" value="InterPro"/>
</dbReference>
<keyword evidence="5" id="KW-0407">Ion channel</keyword>
<feature type="domain" description="Neurotransmitter-gated ion-channel transmembrane" evidence="7">
    <location>
        <begin position="175"/>
        <end position="382"/>
    </location>
</feature>
<comment type="caution">
    <text evidence="8">The sequence shown here is derived from an EMBL/GenBank/DDBJ whole genome shotgun (WGS) entry which is preliminary data.</text>
</comment>
<organism evidence="8 9">
    <name type="scientific">Pinctada imbricata</name>
    <name type="common">Atlantic pearl-oyster</name>
    <name type="synonym">Pinctada martensii</name>
    <dbReference type="NCBI Taxonomy" id="66713"/>
    <lineage>
        <taxon>Eukaryota</taxon>
        <taxon>Metazoa</taxon>
        <taxon>Spiralia</taxon>
        <taxon>Lophotrochozoa</taxon>
        <taxon>Mollusca</taxon>
        <taxon>Bivalvia</taxon>
        <taxon>Autobranchia</taxon>
        <taxon>Pteriomorphia</taxon>
        <taxon>Pterioida</taxon>
        <taxon>Pterioidea</taxon>
        <taxon>Pteriidae</taxon>
        <taxon>Pinctada</taxon>
    </lineage>
</organism>
<dbReference type="SUPFAM" id="SSF63712">
    <property type="entry name" value="Nicotinic receptor ligand binding domain-like"/>
    <property type="match status" value="1"/>
</dbReference>
<keyword evidence="2 5" id="KW-0812">Transmembrane</keyword>
<gene>
    <name evidence="8" type="ORF">FSP39_004857</name>
</gene>
<dbReference type="InterPro" id="IPR038050">
    <property type="entry name" value="Neuro_actylchol_rec"/>
</dbReference>
<evidence type="ECO:0000256" key="3">
    <source>
        <dbReference type="ARBA" id="ARBA00022989"/>
    </source>
</evidence>
<accession>A0AA89BWG4</accession>
<dbReference type="InterPro" id="IPR018000">
    <property type="entry name" value="Neurotransmitter_ion_chnl_CS"/>
</dbReference>
<evidence type="ECO:0000313" key="8">
    <source>
        <dbReference type="EMBL" id="KAK3096929.1"/>
    </source>
</evidence>
<dbReference type="FunFam" id="2.70.170.10:FF:000028">
    <property type="entry name" value="AcetylCholine Receptor"/>
    <property type="match status" value="1"/>
</dbReference>
<feature type="domain" description="Neurotransmitter-gated ion-channel ligand-binding" evidence="6">
    <location>
        <begin position="11"/>
        <end position="168"/>
    </location>
</feature>
<dbReference type="PRINTS" id="PR00252">
    <property type="entry name" value="NRIONCHANNEL"/>
</dbReference>
<dbReference type="Gene3D" id="1.20.58.390">
    <property type="entry name" value="Neurotransmitter-gated ion-channel transmembrane domain"/>
    <property type="match status" value="1"/>
</dbReference>
<comment type="subcellular location">
    <subcellularLocation>
        <location evidence="1">Membrane</location>
        <topology evidence="1">Multi-pass membrane protein</topology>
    </subcellularLocation>
</comment>
<keyword evidence="4 5" id="KW-0472">Membrane</keyword>
<dbReference type="GO" id="GO:0016020">
    <property type="term" value="C:membrane"/>
    <property type="evidence" value="ECO:0007669"/>
    <property type="project" value="UniProtKB-SubCell"/>
</dbReference>
<evidence type="ECO:0000256" key="2">
    <source>
        <dbReference type="ARBA" id="ARBA00022692"/>
    </source>
</evidence>
<feature type="transmembrane region" description="Helical" evidence="5">
    <location>
        <begin position="170"/>
        <end position="192"/>
    </location>
</feature>
<evidence type="ECO:0000256" key="4">
    <source>
        <dbReference type="ARBA" id="ARBA00023136"/>
    </source>
</evidence>
<dbReference type="CDD" id="cd19051">
    <property type="entry name" value="LGIC_TM_cation"/>
    <property type="match status" value="1"/>
</dbReference>
<dbReference type="InterPro" id="IPR006202">
    <property type="entry name" value="Neur_chan_lig-bd"/>
</dbReference>
<dbReference type="Proteomes" id="UP001186944">
    <property type="component" value="Unassembled WGS sequence"/>
</dbReference>
<evidence type="ECO:0000256" key="5">
    <source>
        <dbReference type="RuleBase" id="RU000687"/>
    </source>
</evidence>
<dbReference type="Pfam" id="PF02931">
    <property type="entry name" value="Neur_chan_LBD"/>
    <property type="match status" value="1"/>
</dbReference>
<dbReference type="GO" id="GO:0005230">
    <property type="term" value="F:extracellular ligand-gated monoatomic ion channel activity"/>
    <property type="evidence" value="ECO:0007669"/>
    <property type="project" value="InterPro"/>
</dbReference>
<dbReference type="EMBL" id="VSWD01000007">
    <property type="protein sequence ID" value="KAK3096929.1"/>
    <property type="molecule type" value="Genomic_DNA"/>
</dbReference>
<reference evidence="8" key="1">
    <citation type="submission" date="2019-08" db="EMBL/GenBank/DDBJ databases">
        <title>The improved chromosome-level genome for the pearl oyster Pinctada fucata martensii using PacBio sequencing and Hi-C.</title>
        <authorList>
            <person name="Zheng Z."/>
        </authorList>
    </citation>
    <scope>NUCLEOTIDE SEQUENCE</scope>
    <source>
        <strain evidence="8">ZZ-2019</strain>
        <tissue evidence="8">Adductor muscle</tissue>
    </source>
</reference>
<keyword evidence="9" id="KW-1185">Reference proteome</keyword>
<comment type="caution">
    <text evidence="5">Lacks conserved residue(s) required for the propagation of feature annotation.</text>
</comment>
<evidence type="ECO:0000259" key="6">
    <source>
        <dbReference type="Pfam" id="PF02931"/>
    </source>
</evidence>
<dbReference type="InterPro" id="IPR006029">
    <property type="entry name" value="Neurotrans-gated_channel_TM"/>
</dbReference>
<dbReference type="CDD" id="cd18997">
    <property type="entry name" value="LGIC_ECD_nAChR"/>
    <property type="match status" value="1"/>
</dbReference>
<proteinExistence type="inferred from homology"/>
<protein>
    <recommendedName>
        <fullName evidence="10">Neuronal acetylcholine receptor subunit alpha-10-like</fullName>
    </recommendedName>
</protein>
<feature type="transmembrane region" description="Helical" evidence="5">
    <location>
        <begin position="357"/>
        <end position="382"/>
    </location>
</feature>
<feature type="transmembrane region" description="Helical" evidence="5">
    <location>
        <begin position="234"/>
        <end position="257"/>
    </location>
</feature>
<dbReference type="PROSITE" id="PS00236">
    <property type="entry name" value="NEUROTR_ION_CHANNEL"/>
    <property type="match status" value="1"/>
</dbReference>
<keyword evidence="5" id="KW-0813">Transport</keyword>
<sequence>MSKAIVKFYPKLLFKQKWYDCRLRWNPSEYGNITFFVIHSKFIWIPDLTMYHSVGDEFVGINSFLATVYSDGTIYYNFPSIVENLCSLNVEKFPYDFQTCKLVFGSWAYSGHDINIVYKNPYGDLSIAEDNVEWHVERLTAERHELYYQCCPEPYPDVTFYVHMRRKPNFYILNLIVPSFAITSMALLGFLLPVESGEKASLEVTVMLSLSVFQLLVADKLPPSSEITPLIGTYFHFALFLVGLSSLKSVLVVNIFYQGDRIMPRWIYKLFIQSLSKITFTSLRSIQRSEEKVETTKFLGMKNQIEPVKKNSTVMTLTDVDFDCQGSEANLTEKSTSTERGDHESAMMIHDAKKWRVLSNVVNVLSFYITLCVLIIGTVVIFSSFHS</sequence>
<dbReference type="SUPFAM" id="SSF90112">
    <property type="entry name" value="Neurotransmitter-gated ion-channel transmembrane pore"/>
    <property type="match status" value="1"/>
</dbReference>
<dbReference type="AlphaFoldDB" id="A0AA89BWG4"/>
<evidence type="ECO:0000256" key="1">
    <source>
        <dbReference type="ARBA" id="ARBA00004141"/>
    </source>
</evidence>
<dbReference type="Pfam" id="PF02932">
    <property type="entry name" value="Neur_chan_memb"/>
    <property type="match status" value="1"/>
</dbReference>
<evidence type="ECO:0000313" key="9">
    <source>
        <dbReference type="Proteomes" id="UP001186944"/>
    </source>
</evidence>
<evidence type="ECO:0000259" key="7">
    <source>
        <dbReference type="Pfam" id="PF02932"/>
    </source>
</evidence>
<keyword evidence="3 5" id="KW-1133">Transmembrane helix</keyword>
<comment type="similarity">
    <text evidence="5">Belongs to the ligand-gated ion channel (TC 1.A.9) family.</text>
</comment>
<dbReference type="InterPro" id="IPR036734">
    <property type="entry name" value="Neur_chan_lig-bd_sf"/>
</dbReference>
<dbReference type="FunFam" id="1.20.58.390:FF:000043">
    <property type="entry name" value="AcetylCholine Receptor"/>
    <property type="match status" value="1"/>
</dbReference>
<keyword evidence="5" id="KW-0406">Ion transport</keyword>
<dbReference type="InterPro" id="IPR036719">
    <property type="entry name" value="Neuro-gated_channel_TM_sf"/>
</dbReference>
<dbReference type="PANTHER" id="PTHR18945">
    <property type="entry name" value="NEUROTRANSMITTER GATED ION CHANNEL"/>
    <property type="match status" value="1"/>
</dbReference>
<dbReference type="InterPro" id="IPR006201">
    <property type="entry name" value="Neur_channel"/>
</dbReference>